<proteinExistence type="predicted"/>
<name>D9SU69_CLOC7</name>
<accession>D9SU69</accession>
<protein>
    <submittedName>
        <fullName evidence="2">Uncharacterized protein</fullName>
    </submittedName>
</protein>
<evidence type="ECO:0000256" key="1">
    <source>
        <dbReference type="SAM" id="Coils"/>
    </source>
</evidence>
<reference evidence="2 3" key="1">
    <citation type="submission" date="2010-08" db="EMBL/GenBank/DDBJ databases">
        <title>Complete sequence of Clostridium cellulovorans 743B.</title>
        <authorList>
            <consortium name="US DOE Joint Genome Institute"/>
            <person name="Lucas S."/>
            <person name="Copeland A."/>
            <person name="Lapidus A."/>
            <person name="Cheng J.-F."/>
            <person name="Bruce D."/>
            <person name="Goodwin L."/>
            <person name="Pitluck S."/>
            <person name="Chertkov O."/>
            <person name="Detter J.C."/>
            <person name="Han C."/>
            <person name="Tapia R."/>
            <person name="Land M."/>
            <person name="Hauser L."/>
            <person name="Chang Y.-J."/>
            <person name="Jeffries C."/>
            <person name="Kyrpides N."/>
            <person name="Ivanova N."/>
            <person name="Mikhailova N."/>
            <person name="Hemme C.L."/>
            <person name="Woyke T."/>
        </authorList>
    </citation>
    <scope>NUCLEOTIDE SEQUENCE [LARGE SCALE GENOMIC DNA]</scope>
    <source>
        <strain evidence="3">ATCC 35296 / DSM 3052 / OCM 3 / 743B</strain>
    </source>
</reference>
<sequence length="714" mass="83240">MVDIIKASSIEEYKKFIEENGEGLLVLKQRVYDDIKEIIERYKINLLEKEEQNETEDEKIKNVIFCFEDDEWYDITRYYSILTNSELIKISKMEEIFSYLKTFKRKFITVCGRPEKMTPSNLEKMQKYQVENWGTDNEVYFGAITARDLEMLSFITMKMYLYRKINRKDKSMIIDRLDFNLEKVLNTNNRIVLGYKNATTDNIENYLNEEMHSHLTVVGHGRDDIVWMTKGSLCARSKYCQSYNDSENLPSCAFGEGCFRDEMNVMPMWKLNVRNTFISSCFSLKTNESLFGLKYSLLYSALDGTIASFIGSPHIVDGSSFLNYLYIALIRSGFRIGEISAFINQAYLDYGFGCESGYFVIGDPSYKEKCYESPVKIEWVKNEESYGKYYVADCNLIIIDLGKGNLVNKFFSGEIRVVVSNDENQKLYGVLRYSNNKTYLYLFSSEMIKAGNIYVSIKNGELFDFSQIEKLEYLCAQYERISQEVQKEFRTAKQMGLNLCAEKKESFFIISNTKKLYSRYNNYLTKINLINYKIAKLLNDLTNSKGFSFGEHCLSNGMQFDEYVKEGTCNNCGREIYVFRYKHIMYKNLERIFHMCPICGYILDYSGDSNIEIYFVGDSKYNIGQLIEQKVYIRNNSNVKISGYGGIRLVSGQDMGAEYSEELFPVEVAPKDEKVYSTSIRTNENLKPHSYWLKGTFSIDNDVRIIKKDLWLIK</sequence>
<gene>
    <name evidence="2" type="ordered locus">Clocel_3135</name>
</gene>
<keyword evidence="3" id="KW-1185">Reference proteome</keyword>
<dbReference type="KEGG" id="ccb:Clocel_3135"/>
<dbReference type="STRING" id="573061.Clocel_3135"/>
<dbReference type="AlphaFoldDB" id="D9SU69"/>
<feature type="coiled-coil region" evidence="1">
    <location>
        <begin position="32"/>
        <end position="59"/>
    </location>
</feature>
<keyword evidence="1" id="KW-0175">Coiled coil</keyword>
<dbReference type="OrthoDB" id="2339713at2"/>
<evidence type="ECO:0000313" key="3">
    <source>
        <dbReference type="Proteomes" id="UP000002730"/>
    </source>
</evidence>
<evidence type="ECO:0000313" key="2">
    <source>
        <dbReference type="EMBL" id="ADL52824.1"/>
    </source>
</evidence>
<dbReference type="eggNOG" id="ENOG5033MZY">
    <property type="taxonomic scope" value="Bacteria"/>
</dbReference>
<dbReference type="EMBL" id="CP002160">
    <property type="protein sequence ID" value="ADL52824.1"/>
    <property type="molecule type" value="Genomic_DNA"/>
</dbReference>
<dbReference type="HOGENOM" id="CLU_386716_0_0_9"/>
<dbReference type="Proteomes" id="UP000002730">
    <property type="component" value="Chromosome"/>
</dbReference>
<organism evidence="2 3">
    <name type="scientific">Clostridium cellulovorans (strain ATCC 35296 / DSM 3052 / OCM 3 / 743B)</name>
    <dbReference type="NCBI Taxonomy" id="573061"/>
    <lineage>
        <taxon>Bacteria</taxon>
        <taxon>Bacillati</taxon>
        <taxon>Bacillota</taxon>
        <taxon>Clostridia</taxon>
        <taxon>Eubacteriales</taxon>
        <taxon>Clostridiaceae</taxon>
        <taxon>Clostridium</taxon>
    </lineage>
</organism>